<organism evidence="1 2">
    <name type="scientific">Luteibacter pinisoli</name>
    <dbReference type="NCBI Taxonomy" id="2589080"/>
    <lineage>
        <taxon>Bacteria</taxon>
        <taxon>Pseudomonadati</taxon>
        <taxon>Pseudomonadota</taxon>
        <taxon>Gammaproteobacteria</taxon>
        <taxon>Lysobacterales</taxon>
        <taxon>Rhodanobacteraceae</taxon>
        <taxon>Luteibacter</taxon>
    </lineage>
</organism>
<dbReference type="AlphaFoldDB" id="A0A4Y5Z716"/>
<sequence length="182" mass="19712">MKQLFWPKAGQHQAAPHGGNKPLAFIVSFNNVTAGKVYPPGVYFYNEFSGVPQVLNFGCTGGAGIVGDFTHTSFGINARAMELAYVSGNDASVTFALDRDYSGAYWTVENLFNAEFTVDLWVLIAVNDGVPVFDTGRFVVPRGRSVIQIDSSHLDNRSTSFSQASIELQEPGRLAISEVAVI</sequence>
<dbReference type="RefSeq" id="WP_139985025.1">
    <property type="nucleotide sequence ID" value="NZ_CP041046.1"/>
</dbReference>
<dbReference type="EMBL" id="CP041046">
    <property type="protein sequence ID" value="QDE41101.1"/>
    <property type="molecule type" value="Genomic_DNA"/>
</dbReference>
<gene>
    <name evidence="1" type="ORF">FIV34_18770</name>
</gene>
<dbReference type="Proteomes" id="UP000316093">
    <property type="component" value="Chromosome"/>
</dbReference>
<reference evidence="1 2" key="1">
    <citation type="submission" date="2019-06" db="EMBL/GenBank/DDBJ databases">
        <title>A complete genome sequence for Luteibacter pinisoli MAH-14.</title>
        <authorList>
            <person name="Baltrus D.A."/>
        </authorList>
    </citation>
    <scope>NUCLEOTIDE SEQUENCE [LARGE SCALE GENOMIC DNA]</scope>
    <source>
        <strain evidence="1 2">MAH-14</strain>
    </source>
</reference>
<keyword evidence="2" id="KW-1185">Reference proteome</keyword>
<accession>A0A4Y5Z716</accession>
<name>A0A4Y5Z716_9GAMM</name>
<evidence type="ECO:0000313" key="2">
    <source>
        <dbReference type="Proteomes" id="UP000316093"/>
    </source>
</evidence>
<protein>
    <submittedName>
        <fullName evidence="1">Uncharacterized protein</fullName>
    </submittedName>
</protein>
<proteinExistence type="predicted"/>
<evidence type="ECO:0000313" key="1">
    <source>
        <dbReference type="EMBL" id="QDE41101.1"/>
    </source>
</evidence>
<dbReference type="KEGG" id="lpy:FIV34_18770"/>